<reference evidence="3 4" key="1">
    <citation type="journal article" date="2015" name="Nature">
        <title>rRNA introns, odd ribosomes, and small enigmatic genomes across a large radiation of phyla.</title>
        <authorList>
            <person name="Brown C.T."/>
            <person name="Hug L.A."/>
            <person name="Thomas B.C."/>
            <person name="Sharon I."/>
            <person name="Castelle C.J."/>
            <person name="Singh A."/>
            <person name="Wilkins M.J."/>
            <person name="Williams K.H."/>
            <person name="Banfield J.F."/>
        </authorList>
    </citation>
    <scope>NUCLEOTIDE SEQUENCE [LARGE SCALE GENOMIC DNA]</scope>
</reference>
<dbReference type="SUPFAM" id="SSF52467">
    <property type="entry name" value="DHS-like NAD/FAD-binding domain"/>
    <property type="match status" value="1"/>
</dbReference>
<dbReference type="InterPro" id="IPR036982">
    <property type="entry name" value="Deoxyhypusine_synthase_sf"/>
</dbReference>
<dbReference type="PANTHER" id="PTHR11703">
    <property type="entry name" value="DEOXYHYPUSINE SYNTHASE"/>
    <property type="match status" value="1"/>
</dbReference>
<dbReference type="Gene3D" id="3.40.910.10">
    <property type="entry name" value="Deoxyhypusine synthase"/>
    <property type="match status" value="1"/>
</dbReference>
<dbReference type="Proteomes" id="UP000034606">
    <property type="component" value="Unassembled WGS sequence"/>
</dbReference>
<accession>A0A0G0DVX8</accession>
<evidence type="ECO:0000256" key="2">
    <source>
        <dbReference type="ARBA" id="ARBA00023027"/>
    </source>
</evidence>
<evidence type="ECO:0000313" key="4">
    <source>
        <dbReference type="Proteomes" id="UP000034606"/>
    </source>
</evidence>
<comment type="caution">
    <text evidence="3">The sequence shown here is derived from an EMBL/GenBank/DDBJ whole genome shotgun (WGS) entry which is preliminary data.</text>
</comment>
<evidence type="ECO:0000256" key="1">
    <source>
        <dbReference type="ARBA" id="ARBA00009892"/>
    </source>
</evidence>
<organism evidence="3 4">
    <name type="scientific">Candidatus Nomurabacteria bacterium GW2011_GWA1_36_15</name>
    <dbReference type="NCBI Taxonomy" id="1618728"/>
    <lineage>
        <taxon>Bacteria</taxon>
        <taxon>Candidatus Nomuraibacteriota</taxon>
    </lineage>
</organism>
<dbReference type="EMBL" id="LBRM01000019">
    <property type="protein sequence ID" value="KKP97378.1"/>
    <property type="molecule type" value="Genomic_DNA"/>
</dbReference>
<dbReference type="AlphaFoldDB" id="A0A0G0DVX8"/>
<keyword evidence="2" id="KW-0520">NAD</keyword>
<sequence length="331" mass="37448">MKKEISMLALFQTLFHNFNARAFKDATLAFKKHLDAGGKMLVAMGGAMSSAQIGITLAPMIKEGKIHAISCTGANLEESIFRLVAHNSYKDYPDYRYFTKEDDEKILNRGERRVTDTSIPEEEAFRVVEPIILKRWKDAQAKGERYFPHEYFYQILLSDELKGKYEGNPDHCWLLEAAKKNLPMVVPGWEDSTLGNIFAGYCKTGEVNPAVMKTGVEYMVYLYDKYNELSQSGPGLGFYQIGGGISGDFPICVVPSIKYDLKKEVRPWGYFCQISDSTTSYGSYSGATPNEKITWDKLTKNTPMFVIESDATIVVPLMFEAILDRYNIIEK</sequence>
<dbReference type="GO" id="GO:0005737">
    <property type="term" value="C:cytoplasm"/>
    <property type="evidence" value="ECO:0007669"/>
    <property type="project" value="TreeGrafter"/>
</dbReference>
<dbReference type="PANTHER" id="PTHR11703:SF0">
    <property type="entry name" value="DEOXYHYPUSINE SYNTHASE"/>
    <property type="match status" value="1"/>
</dbReference>
<proteinExistence type="inferred from homology"/>
<dbReference type="Pfam" id="PF01916">
    <property type="entry name" value="DS"/>
    <property type="match status" value="1"/>
</dbReference>
<dbReference type="GO" id="GO:0034038">
    <property type="term" value="F:deoxyhypusine synthase activity"/>
    <property type="evidence" value="ECO:0007669"/>
    <property type="project" value="TreeGrafter"/>
</dbReference>
<protein>
    <submittedName>
        <fullName evidence="3">Deoxyhypusine synthase</fullName>
    </submittedName>
</protein>
<comment type="similarity">
    <text evidence="1">Belongs to the deoxyhypusine synthase family.</text>
</comment>
<dbReference type="PATRIC" id="fig|1618728.3.peg.651"/>
<dbReference type="InterPro" id="IPR029035">
    <property type="entry name" value="DHS-like_NAD/FAD-binding_dom"/>
</dbReference>
<name>A0A0G0DVX8_9BACT</name>
<gene>
    <name evidence="3" type="ORF">US05_C0019G0006</name>
</gene>
<dbReference type="InterPro" id="IPR002773">
    <property type="entry name" value="Deoxyhypusine_synthase"/>
</dbReference>
<evidence type="ECO:0000313" key="3">
    <source>
        <dbReference type="EMBL" id="KKP97378.1"/>
    </source>
</evidence>